<dbReference type="Proteomes" id="UP000251891">
    <property type="component" value="Unassembled WGS sequence"/>
</dbReference>
<dbReference type="GO" id="GO:0003677">
    <property type="term" value="F:DNA binding"/>
    <property type="evidence" value="ECO:0007669"/>
    <property type="project" value="InterPro"/>
</dbReference>
<dbReference type="PROSITE" id="PS50943">
    <property type="entry name" value="HTH_CROC1"/>
    <property type="match status" value="1"/>
</dbReference>
<dbReference type="OrthoDB" id="3469353at2"/>
<dbReference type="InterPro" id="IPR043917">
    <property type="entry name" value="DUF5753"/>
</dbReference>
<evidence type="ECO:0000313" key="3">
    <source>
        <dbReference type="Proteomes" id="UP000251891"/>
    </source>
</evidence>
<reference evidence="2 3" key="1">
    <citation type="submission" date="2018-06" db="EMBL/GenBank/DDBJ databases">
        <title>Actinomadura craniellae sp. nov. isolated from marine sponge Craniella sp.</title>
        <authorList>
            <person name="Li L."/>
            <person name="Xu Q.H."/>
            <person name="Lin H.W."/>
            <person name="Lu Y.H."/>
        </authorList>
    </citation>
    <scope>NUCLEOTIDE SEQUENCE [LARGE SCALE GENOMIC DNA]</scope>
    <source>
        <strain evidence="2 3">LHW63021</strain>
    </source>
</reference>
<dbReference type="Gene3D" id="1.10.260.40">
    <property type="entry name" value="lambda repressor-like DNA-binding domains"/>
    <property type="match status" value="1"/>
</dbReference>
<accession>A0A365H3Q0</accession>
<dbReference type="InterPro" id="IPR001387">
    <property type="entry name" value="Cro/C1-type_HTH"/>
</dbReference>
<organism evidence="2 3">
    <name type="scientific">Actinomadura craniellae</name>
    <dbReference type="NCBI Taxonomy" id="2231787"/>
    <lineage>
        <taxon>Bacteria</taxon>
        <taxon>Bacillati</taxon>
        <taxon>Actinomycetota</taxon>
        <taxon>Actinomycetes</taxon>
        <taxon>Streptosporangiales</taxon>
        <taxon>Thermomonosporaceae</taxon>
        <taxon>Actinomadura</taxon>
    </lineage>
</organism>
<keyword evidence="3" id="KW-1185">Reference proteome</keyword>
<dbReference type="AlphaFoldDB" id="A0A365H3Q0"/>
<sequence length="262" mass="29378">MAAKKPSPWLKEFGAEVTRIREGVGLTRTELATSMNVTRSYVGQVEAGTTRCRRDFAMRLDSALNSGSTLLDKWEDCFRSVDYPRWFVGFLKAEETATLLRVHENTLVYELFQTEAYARALLLTDDLLTGRTKRQATLTRSDSPMVFVVMNESVLYRQVGCRETMRKQLEYLITVSGWNNVTLQIAPTTHYHGVNGSFTVATQRDGNEVVYLATAIGGSVSKQSDDILHVAKLFATLQAHALPVGTSRDLIQKVTLERWACS</sequence>
<dbReference type="SMART" id="SM00530">
    <property type="entry name" value="HTH_XRE"/>
    <property type="match status" value="1"/>
</dbReference>
<protein>
    <submittedName>
        <fullName evidence="2">XRE family transcriptional regulator</fullName>
    </submittedName>
</protein>
<proteinExistence type="predicted"/>
<dbReference type="SUPFAM" id="SSF47413">
    <property type="entry name" value="lambda repressor-like DNA-binding domains"/>
    <property type="match status" value="1"/>
</dbReference>
<gene>
    <name evidence="2" type="ORF">DPM19_18935</name>
</gene>
<comment type="caution">
    <text evidence="2">The sequence shown here is derived from an EMBL/GenBank/DDBJ whole genome shotgun (WGS) entry which is preliminary data.</text>
</comment>
<dbReference type="Pfam" id="PF19054">
    <property type="entry name" value="DUF5753"/>
    <property type="match status" value="1"/>
</dbReference>
<dbReference type="EMBL" id="QLYX01000008">
    <property type="protein sequence ID" value="RAY13735.1"/>
    <property type="molecule type" value="Genomic_DNA"/>
</dbReference>
<dbReference type="Pfam" id="PF13560">
    <property type="entry name" value="HTH_31"/>
    <property type="match status" value="1"/>
</dbReference>
<evidence type="ECO:0000313" key="2">
    <source>
        <dbReference type="EMBL" id="RAY13735.1"/>
    </source>
</evidence>
<evidence type="ECO:0000259" key="1">
    <source>
        <dbReference type="PROSITE" id="PS50943"/>
    </source>
</evidence>
<feature type="domain" description="HTH cro/C1-type" evidence="1">
    <location>
        <begin position="17"/>
        <end position="71"/>
    </location>
</feature>
<dbReference type="InterPro" id="IPR010982">
    <property type="entry name" value="Lambda_DNA-bd_dom_sf"/>
</dbReference>
<name>A0A365H3Q0_9ACTN</name>
<dbReference type="RefSeq" id="WP_111869274.1">
    <property type="nucleotide sequence ID" value="NZ_QLYX01000008.1"/>
</dbReference>
<dbReference type="CDD" id="cd00093">
    <property type="entry name" value="HTH_XRE"/>
    <property type="match status" value="1"/>
</dbReference>